<evidence type="ECO:0000256" key="6">
    <source>
        <dbReference type="ARBA" id="ARBA00022989"/>
    </source>
</evidence>
<dbReference type="Proteomes" id="UP000195402">
    <property type="component" value="Unassembled WGS sequence"/>
</dbReference>
<dbReference type="EMBL" id="MVGT01000437">
    <property type="protein sequence ID" value="OVA17660.1"/>
    <property type="molecule type" value="Genomic_DNA"/>
</dbReference>
<keyword evidence="4" id="KW-0812">Transmembrane</keyword>
<sequence>MNLPASDYSNHVLAAGSFNSTGLVVSSKLPRCSDMYLLSVASADPKSISARKPVHFTKSVTQWFTKDGVLVEGVFWKDVEGLINRYTGEARKNK</sequence>
<dbReference type="PANTHER" id="PTHR13085">
    <property type="entry name" value="MICROSOMAL SIGNAL PEPTIDASE 25 KDA SUBUNIT"/>
    <property type="match status" value="1"/>
</dbReference>
<keyword evidence="6" id="KW-1133">Transmembrane helix</keyword>
<comment type="subcellular location">
    <subcellularLocation>
        <location evidence="1 9">Endoplasmic reticulum membrane</location>
        <topology evidence="1 9">Multi-pass membrane protein</topology>
    </subcellularLocation>
</comment>
<accession>A0A200R4Q3</accession>
<reference evidence="10 11" key="1">
    <citation type="journal article" date="2017" name="Mol. Plant">
        <title>The Genome of Medicinal Plant Macleaya cordata Provides New Insights into Benzylisoquinoline Alkaloids Metabolism.</title>
        <authorList>
            <person name="Liu X."/>
            <person name="Liu Y."/>
            <person name="Huang P."/>
            <person name="Ma Y."/>
            <person name="Qing Z."/>
            <person name="Tang Q."/>
            <person name="Cao H."/>
            <person name="Cheng P."/>
            <person name="Zheng Y."/>
            <person name="Yuan Z."/>
            <person name="Zhou Y."/>
            <person name="Liu J."/>
            <person name="Tang Z."/>
            <person name="Zhuo Y."/>
            <person name="Zhang Y."/>
            <person name="Yu L."/>
            <person name="Huang J."/>
            <person name="Yang P."/>
            <person name="Peng Q."/>
            <person name="Zhang J."/>
            <person name="Jiang W."/>
            <person name="Zhang Z."/>
            <person name="Lin K."/>
            <person name="Ro D.K."/>
            <person name="Chen X."/>
            <person name="Xiong X."/>
            <person name="Shang Y."/>
            <person name="Huang S."/>
            <person name="Zeng J."/>
        </authorList>
    </citation>
    <scope>NUCLEOTIDE SEQUENCE [LARGE SCALE GENOMIC DNA]</scope>
    <source>
        <strain evidence="11">cv. BLH2017</strain>
        <tissue evidence="10">Root</tissue>
    </source>
</reference>
<comment type="caution">
    <text evidence="10">The sequence shown here is derived from an EMBL/GenBank/DDBJ whole genome shotgun (WGS) entry which is preliminary data.</text>
</comment>
<dbReference type="AlphaFoldDB" id="A0A200R4Q3"/>
<dbReference type="GO" id="GO:0005787">
    <property type="term" value="C:signal peptidase complex"/>
    <property type="evidence" value="ECO:0007669"/>
    <property type="project" value="UniProtKB-UniRule"/>
</dbReference>
<evidence type="ECO:0000313" key="10">
    <source>
        <dbReference type="EMBL" id="OVA17660.1"/>
    </source>
</evidence>
<keyword evidence="11" id="KW-1185">Reference proteome</keyword>
<name>A0A200R4Q3_MACCD</name>
<dbReference type="STRING" id="56857.A0A200R4Q3"/>
<evidence type="ECO:0000313" key="11">
    <source>
        <dbReference type="Proteomes" id="UP000195402"/>
    </source>
</evidence>
<protein>
    <recommendedName>
        <fullName evidence="3 9">Signal peptidase complex subunit 2</fullName>
    </recommendedName>
</protein>
<dbReference type="GO" id="GO:0006465">
    <property type="term" value="P:signal peptide processing"/>
    <property type="evidence" value="ECO:0007669"/>
    <property type="project" value="UniProtKB-UniRule"/>
</dbReference>
<evidence type="ECO:0000256" key="2">
    <source>
        <dbReference type="ARBA" id="ARBA00007324"/>
    </source>
</evidence>
<dbReference type="OrthoDB" id="29558at2759"/>
<gene>
    <name evidence="10" type="ORF">BVC80_1835g30</name>
</gene>
<evidence type="ECO:0000256" key="9">
    <source>
        <dbReference type="RuleBase" id="RU368033"/>
    </source>
</evidence>
<dbReference type="GO" id="GO:0008233">
    <property type="term" value="F:peptidase activity"/>
    <property type="evidence" value="ECO:0007669"/>
    <property type="project" value="UniProtKB-UniRule"/>
</dbReference>
<keyword evidence="5 9" id="KW-0256">Endoplasmic reticulum</keyword>
<proteinExistence type="inferred from homology"/>
<evidence type="ECO:0000256" key="5">
    <source>
        <dbReference type="ARBA" id="ARBA00022824"/>
    </source>
</evidence>
<evidence type="ECO:0000256" key="4">
    <source>
        <dbReference type="ARBA" id="ARBA00022692"/>
    </source>
</evidence>
<organism evidence="10 11">
    <name type="scientific">Macleaya cordata</name>
    <name type="common">Five-seeded plume-poppy</name>
    <name type="synonym">Bocconia cordata</name>
    <dbReference type="NCBI Taxonomy" id="56857"/>
    <lineage>
        <taxon>Eukaryota</taxon>
        <taxon>Viridiplantae</taxon>
        <taxon>Streptophyta</taxon>
        <taxon>Embryophyta</taxon>
        <taxon>Tracheophyta</taxon>
        <taxon>Spermatophyta</taxon>
        <taxon>Magnoliopsida</taxon>
        <taxon>Ranunculales</taxon>
        <taxon>Papaveraceae</taxon>
        <taxon>Papaveroideae</taxon>
        <taxon>Macleaya</taxon>
    </lineage>
</organism>
<dbReference type="OMA" id="EGLFWND"/>
<evidence type="ECO:0000256" key="7">
    <source>
        <dbReference type="ARBA" id="ARBA00023136"/>
    </source>
</evidence>
<evidence type="ECO:0000256" key="3">
    <source>
        <dbReference type="ARBA" id="ARBA00017057"/>
    </source>
</evidence>
<evidence type="ECO:0000256" key="1">
    <source>
        <dbReference type="ARBA" id="ARBA00004477"/>
    </source>
</evidence>
<keyword evidence="7" id="KW-0472">Membrane</keyword>
<dbReference type="InParanoid" id="A0A200R4Q3"/>
<comment type="similarity">
    <text evidence="2 9">Belongs to the SPCS2 family.</text>
</comment>
<dbReference type="InterPro" id="IPR009582">
    <property type="entry name" value="Spc2/SPCS2"/>
</dbReference>
<comment type="function">
    <text evidence="8 9">Component of the signal peptidase complex (SPC) which catalyzes the cleavage of N-terminal signal sequences from nascent proteins as they are translocated into the lumen of the endoplasmic reticulum. Enhances the enzymatic activity of SPC and facilitates the interactions between different components of the translocation site.</text>
</comment>
<dbReference type="Pfam" id="PF06703">
    <property type="entry name" value="SPC25"/>
    <property type="match status" value="1"/>
</dbReference>
<dbReference type="PANTHER" id="PTHR13085:SF0">
    <property type="entry name" value="SIGNAL PEPTIDASE COMPLEX SUBUNIT 2"/>
    <property type="match status" value="1"/>
</dbReference>
<evidence type="ECO:0000256" key="8">
    <source>
        <dbReference type="ARBA" id="ARBA00045608"/>
    </source>
</evidence>
<dbReference type="GO" id="GO:0045047">
    <property type="term" value="P:protein targeting to ER"/>
    <property type="evidence" value="ECO:0007669"/>
    <property type="project" value="TreeGrafter"/>
</dbReference>